<keyword evidence="1" id="KW-0472">Membrane</keyword>
<keyword evidence="1" id="KW-1133">Transmembrane helix</keyword>
<accession>A0AAQ1GCA1</accession>
<feature type="transmembrane region" description="Helical" evidence="1">
    <location>
        <begin position="12"/>
        <end position="32"/>
    </location>
</feature>
<organism evidence="2 3">
    <name type="scientific">Paraburkholderia tropica</name>
    <dbReference type="NCBI Taxonomy" id="92647"/>
    <lineage>
        <taxon>Bacteria</taxon>
        <taxon>Pseudomonadati</taxon>
        <taxon>Pseudomonadota</taxon>
        <taxon>Betaproteobacteria</taxon>
        <taxon>Burkholderiales</taxon>
        <taxon>Burkholderiaceae</taxon>
        <taxon>Paraburkholderia</taxon>
    </lineage>
</organism>
<evidence type="ECO:0000313" key="2">
    <source>
        <dbReference type="EMBL" id="SEJ08868.1"/>
    </source>
</evidence>
<dbReference type="Proteomes" id="UP000183529">
    <property type="component" value="Unassembled WGS sequence"/>
</dbReference>
<proteinExistence type="predicted"/>
<keyword evidence="1" id="KW-0812">Transmembrane</keyword>
<comment type="caution">
    <text evidence="2">The sequence shown here is derived from an EMBL/GenBank/DDBJ whole genome shotgun (WGS) entry which is preliminary data.</text>
</comment>
<sequence>MSGPIAEISWRKTFVVNALQPMIFMLVHSLYINSE</sequence>
<evidence type="ECO:0000313" key="3">
    <source>
        <dbReference type="Proteomes" id="UP000183529"/>
    </source>
</evidence>
<reference evidence="2 3" key="1">
    <citation type="submission" date="2016-10" db="EMBL/GenBank/DDBJ databases">
        <authorList>
            <person name="Varghese N."/>
            <person name="Submissions S."/>
        </authorList>
    </citation>
    <scope>NUCLEOTIDE SEQUENCE [LARGE SCALE GENOMIC DNA]</scope>
    <source>
        <strain evidence="2 3">LMG 22274</strain>
    </source>
</reference>
<evidence type="ECO:0000256" key="1">
    <source>
        <dbReference type="SAM" id="Phobius"/>
    </source>
</evidence>
<dbReference type="AlphaFoldDB" id="A0AAQ1GCA1"/>
<gene>
    <name evidence="2" type="ORF">SAMN05216550_102371</name>
</gene>
<dbReference type="EMBL" id="FNZM01000002">
    <property type="protein sequence ID" value="SEJ08868.1"/>
    <property type="molecule type" value="Genomic_DNA"/>
</dbReference>
<name>A0AAQ1GCA1_9BURK</name>
<protein>
    <submittedName>
        <fullName evidence="2">Uncharacterized protein</fullName>
    </submittedName>
</protein>